<dbReference type="OrthoDB" id="10266325at2759"/>
<dbReference type="AlphaFoldDB" id="A0A5N6L1T7"/>
<keyword evidence="2" id="KW-1185">Reference proteome</keyword>
<dbReference type="Proteomes" id="UP000327013">
    <property type="component" value="Unassembled WGS sequence"/>
</dbReference>
<organism evidence="1 2">
    <name type="scientific">Carpinus fangiana</name>
    <dbReference type="NCBI Taxonomy" id="176857"/>
    <lineage>
        <taxon>Eukaryota</taxon>
        <taxon>Viridiplantae</taxon>
        <taxon>Streptophyta</taxon>
        <taxon>Embryophyta</taxon>
        <taxon>Tracheophyta</taxon>
        <taxon>Spermatophyta</taxon>
        <taxon>Magnoliopsida</taxon>
        <taxon>eudicotyledons</taxon>
        <taxon>Gunneridae</taxon>
        <taxon>Pentapetalae</taxon>
        <taxon>rosids</taxon>
        <taxon>fabids</taxon>
        <taxon>Fagales</taxon>
        <taxon>Betulaceae</taxon>
        <taxon>Carpinus</taxon>
    </lineage>
</organism>
<dbReference type="EMBL" id="VIBQ01000066">
    <property type="protein sequence ID" value="KAB8576191.1"/>
    <property type="molecule type" value="Genomic_DNA"/>
</dbReference>
<proteinExistence type="predicted"/>
<comment type="caution">
    <text evidence="1">The sequence shown here is derived from an EMBL/GenBank/DDBJ whole genome shotgun (WGS) entry which is preliminary data.</text>
</comment>
<protein>
    <submittedName>
        <fullName evidence="1">Uncharacterized protein</fullName>
    </submittedName>
</protein>
<accession>A0A5N6L1T7</accession>
<evidence type="ECO:0000313" key="1">
    <source>
        <dbReference type="EMBL" id="KAB8576191.1"/>
    </source>
</evidence>
<reference evidence="1 2" key="1">
    <citation type="submission" date="2019-06" db="EMBL/GenBank/DDBJ databases">
        <title>A chromosomal-level reference genome of Carpinus fangiana (Coryloideae, Betulaceae).</title>
        <authorList>
            <person name="Yang X."/>
            <person name="Wang Z."/>
            <person name="Zhang L."/>
            <person name="Hao G."/>
            <person name="Liu J."/>
            <person name="Yang Y."/>
        </authorList>
    </citation>
    <scope>NUCLEOTIDE SEQUENCE [LARGE SCALE GENOMIC DNA]</scope>
    <source>
        <strain evidence="1">Cfa_2016G</strain>
        <tissue evidence="1">Leaf</tissue>
    </source>
</reference>
<name>A0A5N6L1T7_9ROSI</name>
<evidence type="ECO:0000313" key="2">
    <source>
        <dbReference type="Proteomes" id="UP000327013"/>
    </source>
</evidence>
<gene>
    <name evidence="1" type="ORF">FH972_025719</name>
</gene>
<sequence>MASLMPVHFICPKNLPQVVLRCQQRRCISVKSTYNAFPATLVRHQTHRHSSLFPASGIAKYPAEDGVKVSSTGHVCTGAALEDGPSSGALFMPNTFLGNELMRRRMDEYFDESEEDNTVSAPVAVSVANEFNDELDKFYSESAKVTTLEEWVEAHDYGDAASDSDSSAWMGQ</sequence>